<keyword evidence="3 12" id="KW-0813">Transport</keyword>
<keyword evidence="11 12" id="KW-0472">Membrane</keyword>
<dbReference type="Pfam" id="PF08566">
    <property type="entry name" value="Pam17"/>
    <property type="match status" value="1"/>
</dbReference>
<keyword evidence="6 12" id="KW-0653">Protein transport</keyword>
<name>A0ABR3GP52_9PEZI</name>
<evidence type="ECO:0000313" key="14">
    <source>
        <dbReference type="Proteomes" id="UP001447188"/>
    </source>
</evidence>
<comment type="subunit">
    <text evidence="12">Component of the PAM complex.</text>
</comment>
<gene>
    <name evidence="13" type="primary">PAM17</name>
    <name evidence="13" type="ORF">Q9L58_003254</name>
</gene>
<keyword evidence="7" id="KW-0809">Transit peptide</keyword>
<evidence type="ECO:0000256" key="8">
    <source>
        <dbReference type="ARBA" id="ARBA00022989"/>
    </source>
</evidence>
<comment type="function">
    <text evidence="12">Component of the PAM complex, a complex required for the translocation of transit peptide-containing proteins from the inner membrane into the mitochondrial matrix in an ATP-dependent manner.</text>
</comment>
<sequence>MLSKSVIPLRTSALSLRLAPIAYTAPSLHRHAFSSAASTPDTTTAATTTDHVKLDWDAFLRLRKVRRRYNLVSSIFGSMLGTSAGIGYLANKEIDPSQMIMGMDPLIMFGLATLSCGAVGWLAGPVLGSRAFGLMNGKHMAQIAEREREFLQHIKRNRVDPSFQSFSNPVPDYYGEKIGSVKQYRQWLKDQRAYNRKSKNFL</sequence>
<comment type="caution">
    <text evidence="13">The sequence shown here is derived from an EMBL/GenBank/DDBJ whole genome shotgun (WGS) entry which is preliminary data.</text>
</comment>
<dbReference type="EMBL" id="JBBBZM010000031">
    <property type="protein sequence ID" value="KAL0637694.1"/>
    <property type="molecule type" value="Genomic_DNA"/>
</dbReference>
<reference evidence="13 14" key="1">
    <citation type="submission" date="2024-02" db="EMBL/GenBank/DDBJ databases">
        <title>Discinaceae phylogenomics.</title>
        <authorList>
            <person name="Dirks A.C."/>
            <person name="James T.Y."/>
        </authorList>
    </citation>
    <scope>NUCLEOTIDE SEQUENCE [LARGE SCALE GENOMIC DNA]</scope>
    <source>
        <strain evidence="13 14">ACD0624</strain>
    </source>
</reference>
<keyword evidence="9 12" id="KW-0811">Translocation</keyword>
<comment type="subcellular location">
    <subcellularLocation>
        <location evidence="1 12">Mitochondrion inner membrane</location>
        <topology evidence="1 12">Multi-pass membrane protein</topology>
    </subcellularLocation>
</comment>
<evidence type="ECO:0000256" key="3">
    <source>
        <dbReference type="ARBA" id="ARBA00022448"/>
    </source>
</evidence>
<evidence type="ECO:0000256" key="2">
    <source>
        <dbReference type="ARBA" id="ARBA00006837"/>
    </source>
</evidence>
<evidence type="ECO:0000256" key="7">
    <source>
        <dbReference type="ARBA" id="ARBA00022946"/>
    </source>
</evidence>
<evidence type="ECO:0000256" key="4">
    <source>
        <dbReference type="ARBA" id="ARBA00022692"/>
    </source>
</evidence>
<accession>A0ABR3GP52</accession>
<evidence type="ECO:0000256" key="5">
    <source>
        <dbReference type="ARBA" id="ARBA00022792"/>
    </source>
</evidence>
<evidence type="ECO:0000256" key="1">
    <source>
        <dbReference type="ARBA" id="ARBA00004448"/>
    </source>
</evidence>
<keyword evidence="5 12" id="KW-0999">Mitochondrion inner membrane</keyword>
<evidence type="ECO:0000313" key="13">
    <source>
        <dbReference type="EMBL" id="KAL0637694.1"/>
    </source>
</evidence>
<organism evidence="13 14">
    <name type="scientific">Discina gigas</name>
    <dbReference type="NCBI Taxonomy" id="1032678"/>
    <lineage>
        <taxon>Eukaryota</taxon>
        <taxon>Fungi</taxon>
        <taxon>Dikarya</taxon>
        <taxon>Ascomycota</taxon>
        <taxon>Pezizomycotina</taxon>
        <taxon>Pezizomycetes</taxon>
        <taxon>Pezizales</taxon>
        <taxon>Discinaceae</taxon>
        <taxon>Discina</taxon>
    </lineage>
</organism>
<dbReference type="PANTHER" id="PTHR28021">
    <property type="entry name" value="PRESEQUENCE TRANSLOCATED-ASSOCIATED MOTOR SUBUNIT PAM17, MITOCHONDRIAL"/>
    <property type="match status" value="1"/>
</dbReference>
<keyword evidence="4 12" id="KW-0812">Transmembrane</keyword>
<keyword evidence="10 12" id="KW-0496">Mitochondrion</keyword>
<keyword evidence="8 12" id="KW-1133">Transmembrane helix</keyword>
<protein>
    <recommendedName>
        <fullName evidence="12">Presequence translocated-associated motor subunit PAM17</fullName>
    </recommendedName>
</protein>
<feature type="transmembrane region" description="Helical" evidence="12">
    <location>
        <begin position="69"/>
        <end position="90"/>
    </location>
</feature>
<proteinExistence type="inferred from homology"/>
<keyword evidence="14" id="KW-1185">Reference proteome</keyword>
<evidence type="ECO:0000256" key="10">
    <source>
        <dbReference type="ARBA" id="ARBA00023128"/>
    </source>
</evidence>
<evidence type="ECO:0000256" key="11">
    <source>
        <dbReference type="ARBA" id="ARBA00023136"/>
    </source>
</evidence>
<dbReference type="PANTHER" id="PTHR28021:SF1">
    <property type="entry name" value="PRESEQUENCE TRANSLOCATED-ASSOCIATED MOTOR SUBUNIT PAM17, MITOCHONDRIAL"/>
    <property type="match status" value="1"/>
</dbReference>
<feature type="transmembrane region" description="Helical" evidence="12">
    <location>
        <begin position="106"/>
        <end position="128"/>
    </location>
</feature>
<comment type="similarity">
    <text evidence="2 12">Belongs to the PAM17 family.</text>
</comment>
<dbReference type="InterPro" id="IPR013875">
    <property type="entry name" value="Pam17"/>
</dbReference>
<evidence type="ECO:0000256" key="9">
    <source>
        <dbReference type="ARBA" id="ARBA00023010"/>
    </source>
</evidence>
<dbReference type="Proteomes" id="UP001447188">
    <property type="component" value="Unassembled WGS sequence"/>
</dbReference>
<evidence type="ECO:0000256" key="12">
    <source>
        <dbReference type="RuleBase" id="RU367146"/>
    </source>
</evidence>
<evidence type="ECO:0000256" key="6">
    <source>
        <dbReference type="ARBA" id="ARBA00022927"/>
    </source>
</evidence>